<dbReference type="EMBL" id="LAZR01000184">
    <property type="protein sequence ID" value="KKN83452.1"/>
    <property type="molecule type" value="Genomic_DNA"/>
</dbReference>
<comment type="caution">
    <text evidence="1">The sequence shown here is derived from an EMBL/GenBank/DDBJ whole genome shotgun (WGS) entry which is preliminary data.</text>
</comment>
<evidence type="ECO:0000313" key="1">
    <source>
        <dbReference type="EMBL" id="KKN83452.1"/>
    </source>
</evidence>
<organism evidence="1">
    <name type="scientific">marine sediment metagenome</name>
    <dbReference type="NCBI Taxonomy" id="412755"/>
    <lineage>
        <taxon>unclassified sequences</taxon>
        <taxon>metagenomes</taxon>
        <taxon>ecological metagenomes</taxon>
    </lineage>
</organism>
<name>A0A0F9U7Y5_9ZZZZ</name>
<proteinExistence type="predicted"/>
<gene>
    <name evidence="1" type="ORF">LCGC14_0298700</name>
</gene>
<reference evidence="1" key="1">
    <citation type="journal article" date="2015" name="Nature">
        <title>Complex archaea that bridge the gap between prokaryotes and eukaryotes.</title>
        <authorList>
            <person name="Spang A."/>
            <person name="Saw J.H."/>
            <person name="Jorgensen S.L."/>
            <person name="Zaremba-Niedzwiedzka K."/>
            <person name="Martijn J."/>
            <person name="Lind A.E."/>
            <person name="van Eijk R."/>
            <person name="Schleper C."/>
            <person name="Guy L."/>
            <person name="Ettema T.J."/>
        </authorList>
    </citation>
    <scope>NUCLEOTIDE SEQUENCE</scope>
</reference>
<dbReference type="AlphaFoldDB" id="A0A0F9U7Y5"/>
<sequence length="69" mass="8133">MATTTYTELSHRGTGRSKGFMRSMLDRMIEAREREARRYIEDRMAFLGRDGFELGGRESLFEGRTPERR</sequence>
<protein>
    <submittedName>
        <fullName evidence="1">Uncharacterized protein</fullName>
    </submittedName>
</protein>
<accession>A0A0F9U7Y5</accession>